<evidence type="ECO:0000313" key="2">
    <source>
        <dbReference type="Proteomes" id="UP000487268"/>
    </source>
</evidence>
<proteinExistence type="predicted"/>
<accession>A0A7K0C8U7</accession>
<dbReference type="AlphaFoldDB" id="A0A7K0C8U7"/>
<evidence type="ECO:0000313" key="1">
    <source>
        <dbReference type="EMBL" id="MQY09877.1"/>
    </source>
</evidence>
<dbReference type="EMBL" id="WEGH01000009">
    <property type="protein sequence ID" value="MQY09877.1"/>
    <property type="molecule type" value="Genomic_DNA"/>
</dbReference>
<sequence>MTSNPPTDPGQNPGLTFAEVAADLDRVLARIDRTWSEDADRYEADTHYTLEDVEKMIQALRDRIGDQQ</sequence>
<comment type="caution">
    <text evidence="1">The sequence shown here is derived from an EMBL/GenBank/DDBJ whole genome shotgun (WGS) entry which is preliminary data.</text>
</comment>
<organism evidence="1 2">
    <name type="scientific">Actinomadura macrotermitis</name>
    <dbReference type="NCBI Taxonomy" id="2585200"/>
    <lineage>
        <taxon>Bacteria</taxon>
        <taxon>Bacillati</taxon>
        <taxon>Actinomycetota</taxon>
        <taxon>Actinomycetes</taxon>
        <taxon>Streptosporangiales</taxon>
        <taxon>Thermomonosporaceae</taxon>
        <taxon>Actinomadura</taxon>
    </lineage>
</organism>
<protein>
    <submittedName>
        <fullName evidence="1">Uncharacterized protein</fullName>
    </submittedName>
</protein>
<keyword evidence="2" id="KW-1185">Reference proteome</keyword>
<dbReference type="OrthoDB" id="9980935at2"/>
<gene>
    <name evidence="1" type="ORF">ACRB68_80070</name>
</gene>
<reference evidence="1 2" key="1">
    <citation type="submission" date="2019-10" db="EMBL/GenBank/DDBJ databases">
        <title>Actinomadura rubteroloni sp. nov. and Actinomadura macrotermitis sp. nov., isolated from the gut of fungus growing-termite Macrotermes natalensis.</title>
        <authorList>
            <person name="Benndorf R."/>
            <person name="Martin K."/>
            <person name="Kuefner M."/>
            <person name="De Beer W."/>
            <person name="Kaster A.-K."/>
            <person name="Vollmers J."/>
            <person name="Poulsen M."/>
            <person name="Beemelmanns C."/>
        </authorList>
    </citation>
    <scope>NUCLEOTIDE SEQUENCE [LARGE SCALE GENOMIC DNA]</scope>
    <source>
        <strain evidence="1 2">RB68</strain>
    </source>
</reference>
<name>A0A7K0C8U7_9ACTN</name>
<dbReference type="Proteomes" id="UP000487268">
    <property type="component" value="Unassembled WGS sequence"/>
</dbReference>
<dbReference type="RefSeq" id="WP_153542268.1">
    <property type="nucleotide sequence ID" value="NZ_WEGH01000009.1"/>
</dbReference>